<sequence>ACPPAVPQNTAGDSLWFLSLCPSKDEPALFGLCECCPPAWVSLNKSVSYRETRGQEGHGPTAANRDPLCDDADCE</sequence>
<organism evidence="2 3">
    <name type="scientific">Batillaria attramentaria</name>
    <dbReference type="NCBI Taxonomy" id="370345"/>
    <lineage>
        <taxon>Eukaryota</taxon>
        <taxon>Metazoa</taxon>
        <taxon>Spiralia</taxon>
        <taxon>Lophotrochozoa</taxon>
        <taxon>Mollusca</taxon>
        <taxon>Gastropoda</taxon>
        <taxon>Caenogastropoda</taxon>
        <taxon>Sorbeoconcha</taxon>
        <taxon>Cerithioidea</taxon>
        <taxon>Batillariidae</taxon>
        <taxon>Batillaria</taxon>
    </lineage>
</organism>
<proteinExistence type="predicted"/>
<comment type="caution">
    <text evidence="2">The sequence shown here is derived from an EMBL/GenBank/DDBJ whole genome shotgun (WGS) entry which is preliminary data.</text>
</comment>
<dbReference type="AlphaFoldDB" id="A0ABD0J365"/>
<name>A0ABD0J365_9CAEN</name>
<feature type="region of interest" description="Disordered" evidence="1">
    <location>
        <begin position="51"/>
        <end position="75"/>
    </location>
</feature>
<gene>
    <name evidence="2" type="ORF">BaRGS_00039412</name>
</gene>
<feature type="non-terminal residue" evidence="2">
    <location>
        <position position="1"/>
    </location>
</feature>
<dbReference type="EMBL" id="JACVVK020000687">
    <property type="protein sequence ID" value="KAK7455944.1"/>
    <property type="molecule type" value="Genomic_DNA"/>
</dbReference>
<evidence type="ECO:0000313" key="2">
    <source>
        <dbReference type="EMBL" id="KAK7455944.1"/>
    </source>
</evidence>
<reference evidence="2 3" key="1">
    <citation type="journal article" date="2023" name="Sci. Data">
        <title>Genome assembly of the Korean intertidal mud-creeper Batillaria attramentaria.</title>
        <authorList>
            <person name="Patra A.K."/>
            <person name="Ho P.T."/>
            <person name="Jun S."/>
            <person name="Lee S.J."/>
            <person name="Kim Y."/>
            <person name="Won Y.J."/>
        </authorList>
    </citation>
    <scope>NUCLEOTIDE SEQUENCE [LARGE SCALE GENOMIC DNA]</scope>
    <source>
        <strain evidence="2">Wonlab-2016</strain>
    </source>
</reference>
<evidence type="ECO:0000313" key="3">
    <source>
        <dbReference type="Proteomes" id="UP001519460"/>
    </source>
</evidence>
<evidence type="ECO:0000256" key="1">
    <source>
        <dbReference type="SAM" id="MobiDB-lite"/>
    </source>
</evidence>
<keyword evidence="3" id="KW-1185">Reference proteome</keyword>
<accession>A0ABD0J365</accession>
<dbReference type="Proteomes" id="UP001519460">
    <property type="component" value="Unassembled WGS sequence"/>
</dbReference>
<protein>
    <submittedName>
        <fullName evidence="2">Uncharacterized protein</fullName>
    </submittedName>
</protein>